<protein>
    <submittedName>
        <fullName evidence="1">Uncharacterized protein</fullName>
    </submittedName>
</protein>
<reference evidence="1" key="1">
    <citation type="submission" date="2023-11" db="EMBL/GenBank/DDBJ databases">
        <authorList>
            <person name="Poullet M."/>
        </authorList>
    </citation>
    <scope>NUCLEOTIDE SEQUENCE</scope>
    <source>
        <strain evidence="1">E1834</strain>
    </source>
</reference>
<proteinExistence type="predicted"/>
<keyword evidence="2" id="KW-1185">Reference proteome</keyword>
<evidence type="ECO:0000313" key="1">
    <source>
        <dbReference type="EMBL" id="CAK5114382.1"/>
    </source>
</evidence>
<evidence type="ECO:0000313" key="2">
    <source>
        <dbReference type="Proteomes" id="UP001497535"/>
    </source>
</evidence>
<organism evidence="1 2">
    <name type="scientific">Meloidogyne enterolobii</name>
    <name type="common">Root-knot nematode worm</name>
    <name type="synonym">Meloidogyne mayaguensis</name>
    <dbReference type="NCBI Taxonomy" id="390850"/>
    <lineage>
        <taxon>Eukaryota</taxon>
        <taxon>Metazoa</taxon>
        <taxon>Ecdysozoa</taxon>
        <taxon>Nematoda</taxon>
        <taxon>Chromadorea</taxon>
        <taxon>Rhabditida</taxon>
        <taxon>Tylenchina</taxon>
        <taxon>Tylenchomorpha</taxon>
        <taxon>Tylenchoidea</taxon>
        <taxon>Meloidogynidae</taxon>
        <taxon>Meloidogyninae</taxon>
        <taxon>Meloidogyne</taxon>
    </lineage>
</organism>
<sequence>MPSNYLLILGIFLLLNFCYSRVYEVKIEDDWKEESPYSYINGGVKNEKPFECVLREIETEKEIEGEYKKQNNADICEFKIKEEGDEEGKVQKKFSQVLEDLKMSLHLKLPKNPLVIEQLKGSEHIIGGDLPQQEISRNSTDIKETENGTFVNILLTELKQIETSKIKPTESIDKDPSEENKNNIKFEIAETEKEIEQVIKRRELILRNLDESYFQRIYLEARDVNLEKKELEKIKGKLSKEDYDAKEDALNQSILELQFKICDILFKDDRSKKIALAEEYEKKKPAKKPGEKPGKKAKGVKTEKKTKTKVAKAKQAPKKRGRRPAKKEESDEEVEFEDEEDEDEEEEFEGEEDEDEDKQEEDKEKENTRRSTRTRKQTKKYSYDDDEEDNEDEEDEEENAKKRKGKGVKIVDELYSAVEEASDLEERQMQKAIEASKRQTHGAEGTSKPINVPFSSEYEKNDQFDLNEAAEPSSPRFPSPTPENEHLTPQSPGPRTLNHHPSFAFRTETSNKETDASVISQLEKEPTPPEQFTFQASGQPQTSSSSGQQNAQDKDKANSSGAETSRDWLANLTKKKRTTTTTVIVTEPQTTSKDKDFLETANKTIQGIDPNLAEKTLEEILRGGNEQNNDKEKESEKNNDKGNEQNEPQIEVKQEKESPNRTEKDKPKEKKKRENSSKRKNTEGETSKEKRKKSSRDDQKKKEEEKKKEKEIRKQKERKEKEEKERKEKERKEAEKKKAEKKKEEEKRKEEEKGKKKEEEKKKTKDQQKSKSSKDKTSKEDLIKVKKEKGAEPSSKDSKKKDKGVNPPIKIKVEPGEVKKEKKESSKDKKRKNSGGGSSSKKGGESSNSDKRKTSSGDRKSKKQKIGTTNPPNPLQTQNNPPRKSLNL</sequence>
<comment type="caution">
    <text evidence="1">The sequence shown here is derived from an EMBL/GenBank/DDBJ whole genome shotgun (WGS) entry which is preliminary data.</text>
</comment>
<gene>
    <name evidence="1" type="ORF">MENTE1834_LOCUS45353</name>
</gene>
<name>A0ACB1B1M7_MELEN</name>
<accession>A0ACB1B1M7</accession>
<dbReference type="Proteomes" id="UP001497535">
    <property type="component" value="Unassembled WGS sequence"/>
</dbReference>
<dbReference type="EMBL" id="CAVMJV010000150">
    <property type="protein sequence ID" value="CAK5114382.1"/>
    <property type="molecule type" value="Genomic_DNA"/>
</dbReference>